<dbReference type="NCBIfam" id="TIGR00464">
    <property type="entry name" value="gltX_bact"/>
    <property type="match status" value="1"/>
</dbReference>
<dbReference type="STRING" id="990288.Atc_1428"/>
<feature type="short sequence motif" description="'HIGH' region" evidence="10">
    <location>
        <begin position="26"/>
        <end position="36"/>
    </location>
</feature>
<dbReference type="InterPro" id="IPR020751">
    <property type="entry name" value="aa-tRNA-synth_I_codon-bd_sub2"/>
</dbReference>
<comment type="cofactor">
    <cofactor evidence="10">
        <name>Zn(2+)</name>
        <dbReference type="ChEBI" id="CHEBI:29105"/>
    </cofactor>
    <text evidence="10">Binds 1 zinc ion per subunit.</text>
</comment>
<evidence type="ECO:0000256" key="6">
    <source>
        <dbReference type="ARBA" id="ARBA00022741"/>
    </source>
</evidence>
<feature type="domain" description="Glutamyl/glutaminyl-tRNA synthetase class Ib catalytic" evidence="11">
    <location>
        <begin position="22"/>
        <end position="336"/>
    </location>
</feature>
<evidence type="ECO:0000256" key="8">
    <source>
        <dbReference type="ARBA" id="ARBA00022917"/>
    </source>
</evidence>
<dbReference type="EMBL" id="CP002573">
    <property type="protein sequence ID" value="AEK58077.1"/>
    <property type="molecule type" value="Genomic_DNA"/>
</dbReference>
<dbReference type="PANTHER" id="PTHR43311:SF2">
    <property type="entry name" value="GLUTAMATE--TRNA LIGASE, MITOCHONDRIAL-RELATED"/>
    <property type="match status" value="1"/>
</dbReference>
<evidence type="ECO:0000256" key="10">
    <source>
        <dbReference type="HAMAP-Rule" id="MF_00022"/>
    </source>
</evidence>
<evidence type="ECO:0000313" key="14">
    <source>
        <dbReference type="Proteomes" id="UP000006135"/>
    </source>
</evidence>
<dbReference type="Pfam" id="PF19269">
    <property type="entry name" value="Anticodon_2"/>
    <property type="match status" value="1"/>
</dbReference>
<dbReference type="AlphaFoldDB" id="F9ZN34"/>
<dbReference type="GO" id="GO:0000049">
    <property type="term" value="F:tRNA binding"/>
    <property type="evidence" value="ECO:0007669"/>
    <property type="project" value="InterPro"/>
</dbReference>
<evidence type="ECO:0000256" key="1">
    <source>
        <dbReference type="ARBA" id="ARBA00004496"/>
    </source>
</evidence>
<comment type="catalytic activity">
    <reaction evidence="10">
        <text>tRNA(Glu) + L-glutamate + ATP = L-glutamyl-tRNA(Glu) + AMP + diphosphate</text>
        <dbReference type="Rhea" id="RHEA:23540"/>
        <dbReference type="Rhea" id="RHEA-COMP:9663"/>
        <dbReference type="Rhea" id="RHEA-COMP:9680"/>
        <dbReference type="ChEBI" id="CHEBI:29985"/>
        <dbReference type="ChEBI" id="CHEBI:30616"/>
        <dbReference type="ChEBI" id="CHEBI:33019"/>
        <dbReference type="ChEBI" id="CHEBI:78442"/>
        <dbReference type="ChEBI" id="CHEBI:78520"/>
        <dbReference type="ChEBI" id="CHEBI:456215"/>
        <dbReference type="EC" id="6.1.1.17"/>
    </reaction>
</comment>
<dbReference type="GO" id="GO:0006424">
    <property type="term" value="P:glutamyl-tRNA aminoacylation"/>
    <property type="evidence" value="ECO:0007669"/>
    <property type="project" value="UniProtKB-UniRule"/>
</dbReference>
<dbReference type="InterPro" id="IPR049940">
    <property type="entry name" value="GluQ/Sye"/>
</dbReference>
<proteinExistence type="inferred from homology"/>
<dbReference type="Gene3D" id="3.40.50.620">
    <property type="entry name" value="HUPs"/>
    <property type="match status" value="1"/>
</dbReference>
<keyword evidence="10" id="KW-0479">Metal-binding</keyword>
<keyword evidence="4 10" id="KW-0963">Cytoplasm</keyword>
<dbReference type="GO" id="GO:0005524">
    <property type="term" value="F:ATP binding"/>
    <property type="evidence" value="ECO:0007669"/>
    <property type="project" value="UniProtKB-UniRule"/>
</dbReference>
<dbReference type="InterPro" id="IPR020058">
    <property type="entry name" value="Glu/Gln-tRNA-synth_Ib_cat-dom"/>
</dbReference>
<dbReference type="GO" id="GO:0005829">
    <property type="term" value="C:cytosol"/>
    <property type="evidence" value="ECO:0007669"/>
    <property type="project" value="TreeGrafter"/>
</dbReference>
<name>F9ZN34_ACICS</name>
<dbReference type="InterPro" id="IPR001412">
    <property type="entry name" value="aa-tRNA-synth_I_CS"/>
</dbReference>
<sequence>MALERVAEDPPAAYDTTMIQKSRFAPSPTGYLHLGNARTALFAWLAARHDGGHFLLRIEDTDRERSPQQYEDALLEDLRWLGLDWDEGPDCGGDFGPYRQMERLGIYGELYQRLLDAHLAYPCYCTPEMLAAEREAQRAAGRAPRYSGRCRELDAAARAELEALGRQPSLRFRVASTGRLRVDDLIWGEREYSLEDLGDFVIRRSDGSPAFFFANAVDDALMGVDLVLRGEDHLSNTPRQILILQALGMKAPTYGHLPLLLGSDGQPLSKRHGAASLRDLRAEGFLPEAVRNYLARLGHHYGEADGRLLTDEELRREFRLDAIGRAPAHFDLAQLEHWQAQAVQSSTTEQLAQWLAPVLDESLSPAERLAFVELIRPNIRFPAQARDWLQRFVRDPEPDEEALDVLRETPEAFWMVAAATFEAENGDWKDWVTALQEASGRRGRALFQPLRAALTGRLHGPELAGWCRLLGAERCRQRLSQAGRRARVAV</sequence>
<feature type="binding site" evidence="10">
    <location>
        <position position="125"/>
    </location>
    <ligand>
        <name>Zn(2+)</name>
        <dbReference type="ChEBI" id="CHEBI:29105"/>
    </ligand>
</feature>
<keyword evidence="7 10" id="KW-0067">ATP-binding</keyword>
<keyword evidence="6 10" id="KW-0547">Nucleotide-binding</keyword>
<dbReference type="HOGENOM" id="CLU_015768_6_3_6"/>
<dbReference type="PANTHER" id="PTHR43311">
    <property type="entry name" value="GLUTAMATE--TRNA LIGASE"/>
    <property type="match status" value="1"/>
</dbReference>
<dbReference type="KEGG" id="acu:Atc_1428"/>
<dbReference type="InterPro" id="IPR033910">
    <property type="entry name" value="GluRS_core"/>
</dbReference>
<evidence type="ECO:0000256" key="9">
    <source>
        <dbReference type="ARBA" id="ARBA00023146"/>
    </source>
</evidence>
<dbReference type="Pfam" id="PF00749">
    <property type="entry name" value="tRNA-synt_1c"/>
    <property type="match status" value="1"/>
</dbReference>
<evidence type="ECO:0000259" key="11">
    <source>
        <dbReference type="Pfam" id="PF00749"/>
    </source>
</evidence>
<comment type="subcellular location">
    <subcellularLocation>
        <location evidence="1 10">Cytoplasm</location>
    </subcellularLocation>
</comment>
<dbReference type="InterPro" id="IPR008925">
    <property type="entry name" value="aa_tRNA-synth_I_cd-bd_sf"/>
</dbReference>
<reference evidence="13 14" key="1">
    <citation type="journal article" date="2011" name="J. Genet. Genomics">
        <title>Unraveling the Acidithiobacillus caldus complete genome and its central metabolisms for carbon assimilation.</title>
        <authorList>
            <person name="You X.Y."/>
            <person name="Guo X."/>
            <person name="Zheng H.J."/>
            <person name="Zhang M.J."/>
            <person name="Liu L.J."/>
            <person name="Zhu Y.Q."/>
            <person name="Zhu B."/>
            <person name="Wang S.Y."/>
            <person name="Zhao G.P."/>
            <person name="Poetsch A."/>
            <person name="Jiang C.Y."/>
            <person name="Liu S.J."/>
        </authorList>
    </citation>
    <scope>NUCLEOTIDE SEQUENCE [LARGE SCALE GENOMIC DNA]</scope>
    <source>
        <strain evidence="13 14">SM-1</strain>
    </source>
</reference>
<feature type="domain" description="Aminoacyl-tRNA synthetase class I anticodon-binding" evidence="12">
    <location>
        <begin position="350"/>
        <end position="482"/>
    </location>
</feature>
<organism evidence="13 14">
    <name type="scientific">Acidithiobacillus caldus (strain SM-1)</name>
    <dbReference type="NCBI Taxonomy" id="990288"/>
    <lineage>
        <taxon>Bacteria</taxon>
        <taxon>Pseudomonadati</taxon>
        <taxon>Pseudomonadota</taxon>
        <taxon>Acidithiobacillia</taxon>
        <taxon>Acidithiobacillales</taxon>
        <taxon>Acidithiobacillaceae</taxon>
        <taxon>Acidithiobacillus</taxon>
    </lineage>
</organism>
<keyword evidence="14" id="KW-1185">Reference proteome</keyword>
<dbReference type="NCBIfam" id="NF004315">
    <property type="entry name" value="PRK05710.1-4"/>
    <property type="match status" value="1"/>
</dbReference>
<feature type="binding site" evidence="10">
    <location>
        <position position="150"/>
    </location>
    <ligand>
        <name>Zn(2+)</name>
        <dbReference type="ChEBI" id="CHEBI:29105"/>
    </ligand>
</feature>
<evidence type="ECO:0000313" key="13">
    <source>
        <dbReference type="EMBL" id="AEK58077.1"/>
    </source>
</evidence>
<keyword evidence="9 10" id="KW-0030">Aminoacyl-tRNA synthetase</keyword>
<dbReference type="InterPro" id="IPR000924">
    <property type="entry name" value="Glu/Gln-tRNA-synth"/>
</dbReference>
<comment type="subunit">
    <text evidence="3 10">Monomer.</text>
</comment>
<accession>F9ZN34</accession>
<keyword evidence="10" id="KW-0862">Zinc</keyword>
<dbReference type="GO" id="GO:0004818">
    <property type="term" value="F:glutamate-tRNA ligase activity"/>
    <property type="evidence" value="ECO:0007669"/>
    <property type="project" value="UniProtKB-UniRule"/>
</dbReference>
<keyword evidence="5 10" id="KW-0436">Ligase</keyword>
<dbReference type="CDD" id="cd00808">
    <property type="entry name" value="GluRS_core"/>
    <property type="match status" value="1"/>
</dbReference>
<evidence type="ECO:0000256" key="7">
    <source>
        <dbReference type="ARBA" id="ARBA00022840"/>
    </source>
</evidence>
<evidence type="ECO:0000256" key="4">
    <source>
        <dbReference type="ARBA" id="ARBA00022490"/>
    </source>
</evidence>
<dbReference type="InterPro" id="IPR014729">
    <property type="entry name" value="Rossmann-like_a/b/a_fold"/>
</dbReference>
<comment type="function">
    <text evidence="10">Catalyzes the attachment of glutamate to tRNA(Glu) in a two-step reaction: glutamate is first activated by ATP to form Glu-AMP and then transferred to the acceptor end of tRNA(Glu).</text>
</comment>
<evidence type="ECO:0000256" key="2">
    <source>
        <dbReference type="ARBA" id="ARBA00007894"/>
    </source>
</evidence>
<feature type="binding site" evidence="10">
    <location>
        <position position="152"/>
    </location>
    <ligand>
        <name>Zn(2+)</name>
        <dbReference type="ChEBI" id="CHEBI:29105"/>
    </ligand>
</feature>
<dbReference type="FunFam" id="3.40.50.620:FF:000007">
    <property type="entry name" value="Glutamate--tRNA ligase"/>
    <property type="match status" value="1"/>
</dbReference>
<dbReference type="InterPro" id="IPR004527">
    <property type="entry name" value="Glu-tRNA-ligase_bac/mito"/>
</dbReference>
<dbReference type="GO" id="GO:0008270">
    <property type="term" value="F:zinc ion binding"/>
    <property type="evidence" value="ECO:0007669"/>
    <property type="project" value="UniProtKB-UniRule"/>
</dbReference>
<dbReference type="HAMAP" id="MF_00022">
    <property type="entry name" value="Glu_tRNA_synth_type1"/>
    <property type="match status" value="1"/>
</dbReference>
<evidence type="ECO:0000256" key="3">
    <source>
        <dbReference type="ARBA" id="ARBA00011245"/>
    </source>
</evidence>
<feature type="short sequence motif" description="'KMSKS' region" evidence="10">
    <location>
        <begin position="267"/>
        <end position="271"/>
    </location>
</feature>
<dbReference type="SUPFAM" id="SSF52374">
    <property type="entry name" value="Nucleotidylyl transferase"/>
    <property type="match status" value="1"/>
</dbReference>
<feature type="binding site" evidence="10">
    <location>
        <position position="123"/>
    </location>
    <ligand>
        <name>Zn(2+)</name>
        <dbReference type="ChEBI" id="CHEBI:29105"/>
    </ligand>
</feature>
<feature type="binding site" evidence="10">
    <location>
        <position position="270"/>
    </location>
    <ligand>
        <name>ATP</name>
        <dbReference type="ChEBI" id="CHEBI:30616"/>
    </ligand>
</feature>
<dbReference type="Proteomes" id="UP000006135">
    <property type="component" value="Chromosome"/>
</dbReference>
<dbReference type="PRINTS" id="PR00987">
    <property type="entry name" value="TRNASYNTHGLU"/>
</dbReference>
<evidence type="ECO:0000259" key="12">
    <source>
        <dbReference type="Pfam" id="PF19269"/>
    </source>
</evidence>
<gene>
    <name evidence="10" type="primary">gltX</name>
    <name evidence="13" type="ordered locus">Atc_1428</name>
</gene>
<dbReference type="EC" id="6.1.1.17" evidence="10"/>
<dbReference type="Gene3D" id="1.10.10.350">
    <property type="match status" value="1"/>
</dbReference>
<evidence type="ECO:0000256" key="5">
    <source>
        <dbReference type="ARBA" id="ARBA00022598"/>
    </source>
</evidence>
<dbReference type="SUPFAM" id="SSF48163">
    <property type="entry name" value="An anticodon-binding domain of class I aminoacyl-tRNA synthetases"/>
    <property type="match status" value="1"/>
</dbReference>
<dbReference type="InterPro" id="IPR045462">
    <property type="entry name" value="aa-tRNA-synth_I_cd-bd"/>
</dbReference>
<protein>
    <recommendedName>
        <fullName evidence="10">Glutamate--tRNA ligase</fullName>
        <ecNumber evidence="10">6.1.1.17</ecNumber>
    </recommendedName>
    <alternativeName>
        <fullName evidence="10">Glutamyl-tRNA synthetase</fullName>
        <shortName evidence="10">GluRS</shortName>
    </alternativeName>
</protein>
<comment type="similarity">
    <text evidence="2 10">Belongs to the class-I aminoacyl-tRNA synthetase family. Glutamate--tRNA ligase type 1 subfamily.</text>
</comment>
<dbReference type="PROSITE" id="PS00178">
    <property type="entry name" value="AA_TRNA_LIGASE_I"/>
    <property type="match status" value="1"/>
</dbReference>
<keyword evidence="8 10" id="KW-0648">Protein biosynthesis</keyword>